<keyword evidence="6 11" id="KW-0274">FAD</keyword>
<dbReference type="UniPathway" id="UPA00232"/>
<comment type="similarity">
    <text evidence="2 11">Belongs to the UbiH/COQ6 family.</text>
</comment>
<dbReference type="Gene3D" id="3.50.50.60">
    <property type="entry name" value="FAD/NAD(P)-binding domain"/>
    <property type="match status" value="2"/>
</dbReference>
<evidence type="ECO:0000256" key="5">
    <source>
        <dbReference type="ARBA" id="ARBA00022792"/>
    </source>
</evidence>
<dbReference type="AlphaFoldDB" id="A0A1Y2BFJ1"/>
<dbReference type="InterPro" id="IPR010971">
    <property type="entry name" value="UbiH/COQ6"/>
</dbReference>
<comment type="catalytic activity">
    <reaction evidence="11">
        <text>a 2-methoxy-6-(all-trans-polyprenyl)phenol + 2 reduced [2Fe-2S]-[ferredoxin] + O2 + 2 H(+) = a 2-methoxy-6-(all-trans-polyprenyl)benzene-1,4-diol + 2 oxidized [2Fe-2S]-[ferredoxin] + H2O</text>
        <dbReference type="Rhea" id="RHEA:81183"/>
        <dbReference type="Rhea" id="RHEA-COMP:9551"/>
        <dbReference type="Rhea" id="RHEA-COMP:10000"/>
        <dbReference type="Rhea" id="RHEA-COMP:10001"/>
        <dbReference type="Rhea" id="RHEA-COMP:10858"/>
        <dbReference type="ChEBI" id="CHEBI:15377"/>
        <dbReference type="ChEBI" id="CHEBI:15378"/>
        <dbReference type="ChEBI" id="CHEBI:15379"/>
        <dbReference type="ChEBI" id="CHEBI:33737"/>
        <dbReference type="ChEBI" id="CHEBI:33738"/>
        <dbReference type="ChEBI" id="CHEBI:62731"/>
        <dbReference type="ChEBI" id="CHEBI:84166"/>
        <dbReference type="EC" id="1.14.15.46"/>
    </reaction>
</comment>
<evidence type="ECO:0000256" key="7">
    <source>
        <dbReference type="ARBA" id="ARBA00023002"/>
    </source>
</evidence>
<dbReference type="PANTHER" id="PTHR43876">
    <property type="entry name" value="UBIQUINONE BIOSYNTHESIS MONOOXYGENASE COQ6, MITOCHONDRIAL"/>
    <property type="match status" value="1"/>
</dbReference>
<feature type="domain" description="FAD-binding" evidence="13">
    <location>
        <begin position="84"/>
        <end position="319"/>
    </location>
</feature>
<keyword evidence="7 11" id="KW-0560">Oxidoreductase</keyword>
<dbReference type="InterPro" id="IPR018168">
    <property type="entry name" value="Ubi_Hdrlase_CS"/>
</dbReference>
<evidence type="ECO:0000256" key="11">
    <source>
        <dbReference type="HAMAP-Rule" id="MF_03193"/>
    </source>
</evidence>
<dbReference type="InterPro" id="IPR051205">
    <property type="entry name" value="UbiH/COQ6_monooxygenase"/>
</dbReference>
<dbReference type="GO" id="GO:0016712">
    <property type="term" value="F:oxidoreductase activity, acting on paired donors, with incorporation or reduction of molecular oxygen, reduced flavin or flavoprotein as one donor, and incorporation of one atom of oxygen"/>
    <property type="evidence" value="ECO:0007669"/>
    <property type="project" value="UniProtKB-UniRule"/>
</dbReference>
<comment type="subunit">
    <text evidence="11">Component of a multi-subunit COQ enzyme complex, composed of at least COQ3, COQ4, COQ5, COQ6, COQ7 and COQ9.</text>
</comment>
<dbReference type="InterPro" id="IPR000689">
    <property type="entry name" value="UbQ_mOase_COQ6"/>
</dbReference>
<dbReference type="FunFam" id="3.50.50.60:FF:000021">
    <property type="entry name" value="Ubiquinone biosynthesis monooxygenase COQ6"/>
    <property type="match status" value="1"/>
</dbReference>
<evidence type="ECO:0000256" key="12">
    <source>
        <dbReference type="SAM" id="MobiDB-lite"/>
    </source>
</evidence>
<keyword evidence="4 11" id="KW-0831">Ubiquinone biosynthesis</keyword>
<keyword evidence="8 11" id="KW-0503">Monooxygenase</keyword>
<feature type="domain" description="FAD-binding" evidence="13">
    <location>
        <begin position="406"/>
        <end position="481"/>
    </location>
</feature>
<dbReference type="FunCoup" id="A0A1Y2BFJ1">
    <property type="interactions" value="244"/>
</dbReference>
<accession>A0A1Y2BFJ1</accession>
<evidence type="ECO:0000256" key="9">
    <source>
        <dbReference type="ARBA" id="ARBA00023128"/>
    </source>
</evidence>
<evidence type="ECO:0000259" key="13">
    <source>
        <dbReference type="Pfam" id="PF01494"/>
    </source>
</evidence>
<dbReference type="PANTHER" id="PTHR43876:SF7">
    <property type="entry name" value="UBIQUINONE BIOSYNTHESIS MONOOXYGENASE COQ6, MITOCHONDRIAL"/>
    <property type="match status" value="1"/>
</dbReference>
<dbReference type="InterPro" id="IPR002938">
    <property type="entry name" value="FAD-bd"/>
</dbReference>
<comment type="caution">
    <text evidence="14">The sequence shown here is derived from an EMBL/GenBank/DDBJ whole genome shotgun (WGS) entry which is preliminary data.</text>
</comment>
<dbReference type="InterPro" id="IPR036188">
    <property type="entry name" value="FAD/NAD-bd_sf"/>
</dbReference>
<evidence type="ECO:0000256" key="4">
    <source>
        <dbReference type="ARBA" id="ARBA00022688"/>
    </source>
</evidence>
<dbReference type="GO" id="GO:0106364">
    <property type="term" value="F:4-hydroxy-3-all-trans-polyprenylbenzoate oxygenase activity"/>
    <property type="evidence" value="ECO:0007669"/>
    <property type="project" value="UniProtKB-EC"/>
</dbReference>
<evidence type="ECO:0000256" key="2">
    <source>
        <dbReference type="ARBA" id="ARBA00005349"/>
    </source>
</evidence>
<dbReference type="EMBL" id="MCFC01000006">
    <property type="protein sequence ID" value="ORY33486.1"/>
    <property type="molecule type" value="Genomic_DNA"/>
</dbReference>
<proteinExistence type="inferred from homology"/>
<dbReference type="EC" id="1.14.15.45" evidence="11"/>
<comment type="function">
    <text evidence="11">FAD-dependent monooxygenase required for two non-consecutive steps during ubiquinone biosynthesis. Required for the C5-ring hydroxylation during ubiquinone biosynthesis by catalyzing the hydroxylation of 4-hydroxy-3-(all-trans-polyprenyl)benzoic acid to 3,4-dihydroxy-5-(all-trans-polyprenyl)benzoic acid. Also acts downstream of coq4, for the C1-hydroxylation during ubiquinone biosynthesis by catalyzing the hydroxylation of 2-methoxy-6-(all-trans-polyprenyl)phenol to 2-methoxy-6-(all-trans-polyprenyl)benzene-1,4-diol. The electrons required for the hydroxylation reaction are funneled indirectly to coq6 from NADPH via a ferredoxin/ferredoxin reductase system.</text>
</comment>
<protein>
    <recommendedName>
        <fullName evidence="11">Ubiquinone biosynthesis monooxygenase COQ6, mitochondrial</fullName>
        <ecNumber evidence="11">1.14.15.45</ecNumber>
    </recommendedName>
    <alternativeName>
        <fullName evidence="11">2-methoxy-6-polyprenolphenol 4-hydroxylase</fullName>
        <ecNumber evidence="11">1.14.15.46</ecNumber>
    </alternativeName>
</protein>
<dbReference type="SUPFAM" id="SSF51905">
    <property type="entry name" value="FAD/NAD(P)-binding domain"/>
    <property type="match status" value="1"/>
</dbReference>
<comment type="cofactor">
    <cofactor evidence="1 11">
        <name>FAD</name>
        <dbReference type="ChEBI" id="CHEBI:57692"/>
    </cofactor>
</comment>
<sequence>MRISTRTIRGNTTRLLYQSCERSVLPNTSLASTSRSTNHLVLTPTTTPRSDFPSRFSTRHHSTSNSSSAHEIITIPDISTKDTYDIIIIGAANAGLALTCALLDKPSLRDTTRVLLLDGGSLDRVRSWDGTGEWENRVSSLTAENVQWLRDIGVWKYIIQGRTCPVQEMIVWANPTPNATPTLHFPPLDHPMAHMTENMNLQQALFRRIDELGSKTVDVREGPAGRVGEMRLGEGGRWVGLKLGGDQWVRGSVVVGADGPNSPVRKFSGIDSYAHGYDTHALVATLQHAPPSLYGNHTAMQRFLPTGPLAFLPLSPTASTLVWSTRPAHAAAYKRLAADTLAEVVNAGFTLQEDTLARLNEQILRADEAGLPLAREQVISMMPLEQSTGDSPSPPPITGIHGPSVASFPLRLSHADSYLGTRTVLVGDAAHTVHPLAGQGLNMGLADVRSLSNTWDRARRLGGDLGGATDLLPYPRERWPANQLLLSTTDALHHVFRNRAGPINWARGMGLEVINELGPIKKLLMGGAGADVGAGAGAEKAAKGGWPMAAASGLEGWLGFKGAVGLAAGMAGEVAKTGLRKAADALERR</sequence>
<dbReference type="InParanoid" id="A0A1Y2BFJ1"/>
<comment type="catalytic activity">
    <reaction evidence="11">
        <text>a 4-hydroxy-3-(all-trans-polyprenyl)benzoate + 2 reduced [2Fe-2S]-[ferredoxin] + O2 + 2 H(+) = a 3,4-dihydroxy-5-(all-trans-polyprenyl)benzoate + 2 oxidized [2Fe-2S]-[ferredoxin] + H2O</text>
        <dbReference type="Rhea" id="RHEA:81195"/>
        <dbReference type="Rhea" id="RHEA-COMP:9514"/>
        <dbReference type="Rhea" id="RHEA-COMP:10000"/>
        <dbReference type="Rhea" id="RHEA-COMP:10001"/>
        <dbReference type="Rhea" id="RHEA-COMP:10930"/>
        <dbReference type="ChEBI" id="CHEBI:15377"/>
        <dbReference type="ChEBI" id="CHEBI:15378"/>
        <dbReference type="ChEBI" id="CHEBI:15379"/>
        <dbReference type="ChEBI" id="CHEBI:33737"/>
        <dbReference type="ChEBI" id="CHEBI:33738"/>
        <dbReference type="ChEBI" id="CHEBI:64694"/>
        <dbReference type="ChEBI" id="CHEBI:78396"/>
        <dbReference type="EC" id="1.14.15.45"/>
    </reaction>
</comment>
<dbReference type="OrthoDB" id="683240at2759"/>
<feature type="region of interest" description="Disordered" evidence="12">
    <location>
        <begin position="28"/>
        <end position="68"/>
    </location>
</feature>
<evidence type="ECO:0000313" key="15">
    <source>
        <dbReference type="Proteomes" id="UP000193986"/>
    </source>
</evidence>
<keyword evidence="10 11" id="KW-0472">Membrane</keyword>
<comment type="pathway">
    <text evidence="11">Cofactor biosynthesis; ubiquinone biosynthesis.</text>
</comment>
<evidence type="ECO:0000256" key="10">
    <source>
        <dbReference type="ARBA" id="ARBA00023136"/>
    </source>
</evidence>
<dbReference type="Pfam" id="PF01494">
    <property type="entry name" value="FAD_binding_3"/>
    <property type="match status" value="2"/>
</dbReference>
<evidence type="ECO:0000256" key="6">
    <source>
        <dbReference type="ARBA" id="ARBA00022827"/>
    </source>
</evidence>
<evidence type="ECO:0000313" key="14">
    <source>
        <dbReference type="EMBL" id="ORY33486.1"/>
    </source>
</evidence>
<evidence type="ECO:0000256" key="8">
    <source>
        <dbReference type="ARBA" id="ARBA00023033"/>
    </source>
</evidence>
<dbReference type="PRINTS" id="PR00420">
    <property type="entry name" value="RNGMNOXGNASE"/>
</dbReference>
<dbReference type="Proteomes" id="UP000193986">
    <property type="component" value="Unassembled WGS sequence"/>
</dbReference>
<name>A0A1Y2BFJ1_9TREE</name>
<keyword evidence="5 11" id="KW-0999">Mitochondrion inner membrane</keyword>
<organism evidence="14 15">
    <name type="scientific">Naematelia encephala</name>
    <dbReference type="NCBI Taxonomy" id="71784"/>
    <lineage>
        <taxon>Eukaryota</taxon>
        <taxon>Fungi</taxon>
        <taxon>Dikarya</taxon>
        <taxon>Basidiomycota</taxon>
        <taxon>Agaricomycotina</taxon>
        <taxon>Tremellomycetes</taxon>
        <taxon>Tremellales</taxon>
        <taxon>Naemateliaceae</taxon>
        <taxon>Naematelia</taxon>
    </lineage>
</organism>
<reference evidence="14 15" key="1">
    <citation type="submission" date="2016-07" db="EMBL/GenBank/DDBJ databases">
        <title>Pervasive Adenine N6-methylation of Active Genes in Fungi.</title>
        <authorList>
            <consortium name="DOE Joint Genome Institute"/>
            <person name="Mondo S.J."/>
            <person name="Dannebaum R.O."/>
            <person name="Kuo R.C."/>
            <person name="Labutti K."/>
            <person name="Haridas S."/>
            <person name="Kuo A."/>
            <person name="Salamov A."/>
            <person name="Ahrendt S.R."/>
            <person name="Lipzen A."/>
            <person name="Sullivan W."/>
            <person name="Andreopoulos W.B."/>
            <person name="Clum A."/>
            <person name="Lindquist E."/>
            <person name="Daum C."/>
            <person name="Ramamoorthy G.K."/>
            <person name="Gryganskyi A."/>
            <person name="Culley D."/>
            <person name="Magnuson J.K."/>
            <person name="James T.Y."/>
            <person name="O'Malley M.A."/>
            <person name="Stajich J.E."/>
            <person name="Spatafora J.W."/>
            <person name="Visel A."/>
            <person name="Grigoriev I.V."/>
        </authorList>
    </citation>
    <scope>NUCLEOTIDE SEQUENCE [LARGE SCALE GENOMIC DNA]</scope>
    <source>
        <strain evidence="14 15">68-887.2</strain>
    </source>
</reference>
<dbReference type="GO" id="GO:0071949">
    <property type="term" value="F:FAD binding"/>
    <property type="evidence" value="ECO:0007669"/>
    <property type="project" value="InterPro"/>
</dbReference>
<dbReference type="EC" id="1.14.15.46" evidence="11"/>
<evidence type="ECO:0000256" key="1">
    <source>
        <dbReference type="ARBA" id="ARBA00001974"/>
    </source>
</evidence>
<dbReference type="GO" id="GO:0031314">
    <property type="term" value="C:extrinsic component of mitochondrial inner membrane"/>
    <property type="evidence" value="ECO:0007669"/>
    <property type="project" value="UniProtKB-UniRule"/>
</dbReference>
<dbReference type="NCBIfam" id="TIGR01988">
    <property type="entry name" value="Ubi-OHases"/>
    <property type="match status" value="1"/>
</dbReference>
<gene>
    <name evidence="11" type="primary">COQ6</name>
    <name evidence="14" type="ORF">BCR39DRAFT_520374</name>
</gene>
<comment type="subcellular location">
    <subcellularLocation>
        <location evidence="11">Mitochondrion inner membrane</location>
        <topology evidence="11">Peripheral membrane protein</topology>
        <orientation evidence="11">Matrix side</orientation>
    </subcellularLocation>
</comment>
<keyword evidence="15" id="KW-1185">Reference proteome</keyword>
<dbReference type="STRING" id="71784.A0A1Y2BFJ1"/>
<dbReference type="HAMAP" id="MF_03193">
    <property type="entry name" value="COQ6_monooxygenase"/>
    <property type="match status" value="1"/>
</dbReference>
<keyword evidence="3 11" id="KW-0285">Flavoprotein</keyword>
<dbReference type="GO" id="GO:0120538">
    <property type="term" value="F:2-methoxy-6-polyprenolphenol 4-hydroxylase activity"/>
    <property type="evidence" value="ECO:0007669"/>
    <property type="project" value="UniProtKB-EC"/>
</dbReference>
<evidence type="ECO:0000256" key="3">
    <source>
        <dbReference type="ARBA" id="ARBA00022630"/>
    </source>
</evidence>
<dbReference type="PROSITE" id="PS01304">
    <property type="entry name" value="UBIH"/>
    <property type="match status" value="1"/>
</dbReference>
<keyword evidence="9 11" id="KW-0496">Mitochondrion</keyword>
<feature type="compositionally biased region" description="Polar residues" evidence="12">
    <location>
        <begin position="28"/>
        <end position="49"/>
    </location>
</feature>